<reference evidence="1 2" key="1">
    <citation type="submission" date="2019-04" db="EMBL/GenBank/DDBJ databases">
        <title>Lampropedia sp YIM MLB12 draf genome.</title>
        <authorList>
            <person name="Wang Y.-X."/>
        </authorList>
    </citation>
    <scope>NUCLEOTIDE SEQUENCE [LARGE SCALE GENOMIC DNA]</scope>
    <source>
        <strain evidence="1 2">YIM MLB12</strain>
    </source>
</reference>
<gene>
    <name evidence="1" type="ORF">E8K88_15755</name>
</gene>
<protein>
    <submittedName>
        <fullName evidence="1">Abhydrolase domain-containing 18</fullName>
    </submittedName>
</protein>
<dbReference type="Proteomes" id="UP000306236">
    <property type="component" value="Unassembled WGS sequence"/>
</dbReference>
<name>A0A4S5BJV6_9BURK</name>
<dbReference type="PANTHER" id="PTHR35602">
    <property type="entry name" value="ESTERASE YQIA-RELATED"/>
    <property type="match status" value="1"/>
</dbReference>
<dbReference type="GO" id="GO:0016787">
    <property type="term" value="F:hydrolase activity"/>
    <property type="evidence" value="ECO:0007669"/>
    <property type="project" value="UniProtKB-KW"/>
</dbReference>
<dbReference type="PANTHER" id="PTHR35602:SF3">
    <property type="entry name" value="ESTERASE YQIA"/>
    <property type="match status" value="1"/>
</dbReference>
<organism evidence="1 2">
    <name type="scientific">Lampropedia aestuarii</name>
    <dbReference type="NCBI Taxonomy" id="2562762"/>
    <lineage>
        <taxon>Bacteria</taxon>
        <taxon>Pseudomonadati</taxon>
        <taxon>Pseudomonadota</taxon>
        <taxon>Betaproteobacteria</taxon>
        <taxon>Burkholderiales</taxon>
        <taxon>Comamonadaceae</taxon>
        <taxon>Lampropedia</taxon>
    </lineage>
</organism>
<comment type="caution">
    <text evidence="1">The sequence shown here is derived from an EMBL/GenBank/DDBJ whole genome shotgun (WGS) entry which is preliminary data.</text>
</comment>
<evidence type="ECO:0000313" key="1">
    <source>
        <dbReference type="EMBL" id="THJ31213.1"/>
    </source>
</evidence>
<sequence length="213" mass="23812">MDQVPAPHLTHLLYLHGFRSSPQSVKAQQTKAWFAQHYPNVVLEIPQLPPSPHDAAQLIQSILNNWPQLTMAVMGSSLGGYYASWACSQWQCPAVLLNPAVNPARDLAAYIGEQTAWDNPEDKFFFKEQYIEELQEMDSESLPTTAPLLALIAKGDEVLDWQEMAQRYHNAHCIVLEGSDHGLTREFAQYLPQLGQFLYALGKPESVPPTAVA</sequence>
<keyword evidence="2" id="KW-1185">Reference proteome</keyword>
<dbReference type="EMBL" id="SSWX01000026">
    <property type="protein sequence ID" value="THJ31213.1"/>
    <property type="molecule type" value="Genomic_DNA"/>
</dbReference>
<dbReference type="AlphaFoldDB" id="A0A4S5BJV6"/>
<dbReference type="Gene3D" id="3.40.50.1820">
    <property type="entry name" value="alpha/beta hydrolase"/>
    <property type="match status" value="1"/>
</dbReference>
<evidence type="ECO:0000313" key="2">
    <source>
        <dbReference type="Proteomes" id="UP000306236"/>
    </source>
</evidence>
<proteinExistence type="predicted"/>
<dbReference type="RefSeq" id="WP_136407633.1">
    <property type="nucleotide sequence ID" value="NZ_SSWX01000026.1"/>
</dbReference>
<dbReference type="Pfam" id="PF05728">
    <property type="entry name" value="UPF0227"/>
    <property type="match status" value="1"/>
</dbReference>
<accession>A0A4S5BJV6</accession>
<dbReference type="InterPro" id="IPR008886">
    <property type="entry name" value="UPF0227/Esterase_YqiA"/>
</dbReference>
<dbReference type="InterPro" id="IPR029058">
    <property type="entry name" value="AB_hydrolase_fold"/>
</dbReference>
<dbReference type="SUPFAM" id="SSF53474">
    <property type="entry name" value="alpha/beta-Hydrolases"/>
    <property type="match status" value="1"/>
</dbReference>
<keyword evidence="1" id="KW-0378">Hydrolase</keyword>
<dbReference type="OrthoDB" id="9814831at2"/>